<keyword evidence="2" id="KW-1185">Reference proteome</keyword>
<dbReference type="EMBL" id="JACIJD010000026">
    <property type="protein sequence ID" value="MBB5695963.1"/>
    <property type="molecule type" value="Genomic_DNA"/>
</dbReference>
<dbReference type="AlphaFoldDB" id="A0A840YM29"/>
<proteinExistence type="predicted"/>
<evidence type="ECO:0000313" key="2">
    <source>
        <dbReference type="Proteomes" id="UP000580654"/>
    </source>
</evidence>
<protein>
    <submittedName>
        <fullName evidence="1">Uncharacterized protein</fullName>
    </submittedName>
</protein>
<evidence type="ECO:0000313" key="1">
    <source>
        <dbReference type="EMBL" id="MBB5695963.1"/>
    </source>
</evidence>
<gene>
    <name evidence="1" type="ORF">FHS87_004031</name>
</gene>
<accession>A0A840YM29</accession>
<name>A0A840YM29_9PROT</name>
<sequence length="321" mass="33733">MALLAFLQRGASRELPGVTEVEVRIAVPHLHGEEFVPAILEALWAEPGRRAWGRRLRAVAVPLSPRRVDDGLWNRIDAAAAAAGPSVRVQDLDAALAGHGLPHLFPIDTYAEAPASAILAEAPLAAQLAVLTRHAEALGGPIARLCSLAAKPLDGKVGCAATPLGAKAVVLARPAEIYELAAIGEGVTVFAPLDYAAPLLRRAGSLPFPLVVADPRGRAMPRPIHEELVRIASDRLVRQPEVVRRLHAAAQLTMLAMRQAGPAPSAARIRAAAAALAPGEPNALLGPTLDGTRADAAYGMQMLRIEPRAADARAEGGWERP</sequence>
<organism evidence="1 2">
    <name type="scientific">Muricoccus pecuniae</name>
    <dbReference type="NCBI Taxonomy" id="693023"/>
    <lineage>
        <taxon>Bacteria</taxon>
        <taxon>Pseudomonadati</taxon>
        <taxon>Pseudomonadota</taxon>
        <taxon>Alphaproteobacteria</taxon>
        <taxon>Acetobacterales</taxon>
        <taxon>Roseomonadaceae</taxon>
        <taxon>Muricoccus</taxon>
    </lineage>
</organism>
<reference evidence="1 2" key="1">
    <citation type="submission" date="2020-08" db="EMBL/GenBank/DDBJ databases">
        <title>Genomic Encyclopedia of Type Strains, Phase IV (KMG-IV): sequencing the most valuable type-strain genomes for metagenomic binning, comparative biology and taxonomic classification.</title>
        <authorList>
            <person name="Goeker M."/>
        </authorList>
    </citation>
    <scope>NUCLEOTIDE SEQUENCE [LARGE SCALE GENOMIC DNA]</scope>
    <source>
        <strain evidence="1 2">DSM 25622</strain>
    </source>
</reference>
<dbReference type="Proteomes" id="UP000580654">
    <property type="component" value="Unassembled WGS sequence"/>
</dbReference>
<comment type="caution">
    <text evidence="1">The sequence shown here is derived from an EMBL/GenBank/DDBJ whole genome shotgun (WGS) entry which is preliminary data.</text>
</comment>
<dbReference type="RefSeq" id="WP_184521116.1">
    <property type="nucleotide sequence ID" value="NZ_JACIJD010000026.1"/>
</dbReference>